<keyword evidence="2" id="KW-1185">Reference proteome</keyword>
<accession>A0ABQ6LIH8</accession>
<evidence type="ECO:0000313" key="2">
    <source>
        <dbReference type="Proteomes" id="UP001239909"/>
    </source>
</evidence>
<reference evidence="1 2" key="1">
    <citation type="submission" date="2023-04" db="EMBL/GenBank/DDBJ databases">
        <title>Marinoamorphus aggregata gen. nov., sp. Nov., isolate from tissue of brittle star Ophioplocus japonicus.</title>
        <authorList>
            <person name="Kawano K."/>
            <person name="Sawayama S."/>
            <person name="Nakagawa S."/>
        </authorList>
    </citation>
    <scope>NUCLEOTIDE SEQUENCE [LARGE SCALE GENOMIC DNA]</scope>
    <source>
        <strain evidence="1 2">NKW23</strain>
    </source>
</reference>
<comment type="caution">
    <text evidence="1">The sequence shown here is derived from an EMBL/GenBank/DDBJ whole genome shotgun (WGS) entry which is preliminary data.</text>
</comment>
<protein>
    <submittedName>
        <fullName evidence="1">Uncharacterized protein</fullName>
    </submittedName>
</protein>
<name>A0ABQ6LIH8_9RHOB</name>
<gene>
    <name evidence="1" type="ORF">LNKW23_22990</name>
</gene>
<sequence length="185" mass="19983">MEFEIPTGEARDAMLDRAVAADIALTLRLERGRSAAAREVRPTYGDIHRAAALGDAEARARVEEAAKSDFWVARTYREILARDAVAMFGEVRAASTGDVLTREAGAYTIEIRASAKRPERSFLAITLAPGAAVPRRLVVHPEADRPAVEPLGLGEPAEGVIQVVLPSDHPVLAAIRDPERSFHLA</sequence>
<organism evidence="1 2">
    <name type="scientific">Paralimibaculum aggregatum</name>
    <dbReference type="NCBI Taxonomy" id="3036245"/>
    <lineage>
        <taxon>Bacteria</taxon>
        <taxon>Pseudomonadati</taxon>
        <taxon>Pseudomonadota</taxon>
        <taxon>Alphaproteobacteria</taxon>
        <taxon>Rhodobacterales</taxon>
        <taxon>Paracoccaceae</taxon>
        <taxon>Paralimibaculum</taxon>
    </lineage>
</organism>
<dbReference type="EMBL" id="BSYI01000015">
    <property type="protein sequence ID" value="GMG83086.1"/>
    <property type="molecule type" value="Genomic_DNA"/>
</dbReference>
<dbReference type="RefSeq" id="WP_285671878.1">
    <property type="nucleotide sequence ID" value="NZ_BSYI01000015.1"/>
</dbReference>
<dbReference type="Proteomes" id="UP001239909">
    <property type="component" value="Unassembled WGS sequence"/>
</dbReference>
<evidence type="ECO:0000313" key="1">
    <source>
        <dbReference type="EMBL" id="GMG83086.1"/>
    </source>
</evidence>
<proteinExistence type="predicted"/>